<dbReference type="GO" id="GO:0032259">
    <property type="term" value="P:methylation"/>
    <property type="evidence" value="ECO:0007669"/>
    <property type="project" value="UniProtKB-KW"/>
</dbReference>
<dbReference type="InterPro" id="IPR029063">
    <property type="entry name" value="SAM-dependent_MTases_sf"/>
</dbReference>
<name>A0A9D2NKB5_9FIRM</name>
<keyword evidence="2" id="KW-0489">Methyltransferase</keyword>
<reference evidence="2" key="2">
    <citation type="submission" date="2021-04" db="EMBL/GenBank/DDBJ databases">
        <authorList>
            <person name="Gilroy R."/>
        </authorList>
    </citation>
    <scope>NUCLEOTIDE SEQUENCE</scope>
    <source>
        <strain evidence="2">ChiW19-954</strain>
    </source>
</reference>
<sequence length="251" mass="28463">MELSKRLNAVASLVTDGYRLADIGTDHAYIPIFLVSTGKIPAAVAMDVNRGPLLRAEENIRTYGLEKRIATRISDGFAALEKNEADSAVIAGMGGLLTIRILKEGADTVRSLKECILQPQSEIEKVRAFLLEEGFFFLREDMVEEDGKYYPMMKVRPPGDESDARNESGWEAPDEEEYSAEGWDAAELQYGKLLLEGKHPVLQEYLQREIRIRTQILDRLKDRDSTDVRRRITELEEELKIAERGMDHYAV</sequence>
<dbReference type="SUPFAM" id="SSF53335">
    <property type="entry name" value="S-adenosyl-L-methionine-dependent methyltransferases"/>
    <property type="match status" value="1"/>
</dbReference>
<protein>
    <submittedName>
        <fullName evidence="2">Class I SAM-dependent methyltransferase</fullName>
    </submittedName>
</protein>
<dbReference type="EMBL" id="DWWO01000015">
    <property type="protein sequence ID" value="HJC33244.1"/>
    <property type="molecule type" value="Genomic_DNA"/>
</dbReference>
<dbReference type="AlphaFoldDB" id="A0A9D2NKB5"/>
<dbReference type="PIRSF" id="PIRSF018637">
    <property type="entry name" value="TrmK"/>
    <property type="match status" value="1"/>
</dbReference>
<dbReference type="PANTHER" id="PTHR38451">
    <property type="entry name" value="TRNA (ADENINE(22)-N(1))-METHYLTRANSFERASE"/>
    <property type="match status" value="1"/>
</dbReference>
<reference evidence="2" key="1">
    <citation type="journal article" date="2021" name="PeerJ">
        <title>Extensive microbial diversity within the chicken gut microbiome revealed by metagenomics and culture.</title>
        <authorList>
            <person name="Gilroy R."/>
            <person name="Ravi A."/>
            <person name="Getino M."/>
            <person name="Pursley I."/>
            <person name="Horton D.L."/>
            <person name="Alikhan N.F."/>
            <person name="Baker D."/>
            <person name="Gharbi K."/>
            <person name="Hall N."/>
            <person name="Watson M."/>
            <person name="Adriaenssens E.M."/>
            <person name="Foster-Nyarko E."/>
            <person name="Jarju S."/>
            <person name="Secka A."/>
            <person name="Antonio M."/>
            <person name="Oren A."/>
            <person name="Chaudhuri R.R."/>
            <person name="La Ragione R."/>
            <person name="Hildebrand F."/>
            <person name="Pallen M.J."/>
        </authorList>
    </citation>
    <scope>NUCLEOTIDE SEQUENCE</scope>
    <source>
        <strain evidence="2">ChiW19-954</strain>
    </source>
</reference>
<dbReference type="Gene3D" id="1.10.287.1890">
    <property type="match status" value="1"/>
</dbReference>
<accession>A0A9D2NKB5</accession>
<evidence type="ECO:0000313" key="2">
    <source>
        <dbReference type="EMBL" id="HJC33244.1"/>
    </source>
</evidence>
<evidence type="ECO:0000313" key="3">
    <source>
        <dbReference type="Proteomes" id="UP000823890"/>
    </source>
</evidence>
<evidence type="ECO:0000256" key="1">
    <source>
        <dbReference type="SAM" id="MobiDB-lite"/>
    </source>
</evidence>
<comment type="caution">
    <text evidence="2">The sequence shown here is derived from an EMBL/GenBank/DDBJ whole genome shotgun (WGS) entry which is preliminary data.</text>
</comment>
<dbReference type="Pfam" id="PF12847">
    <property type="entry name" value="Methyltransf_18"/>
    <property type="match status" value="1"/>
</dbReference>
<feature type="compositionally biased region" description="Basic and acidic residues" evidence="1">
    <location>
        <begin position="157"/>
        <end position="168"/>
    </location>
</feature>
<feature type="region of interest" description="Disordered" evidence="1">
    <location>
        <begin position="155"/>
        <end position="176"/>
    </location>
</feature>
<proteinExistence type="predicted"/>
<dbReference type="InterPro" id="IPR006901">
    <property type="entry name" value="TrmK"/>
</dbReference>
<dbReference type="Gene3D" id="3.40.50.150">
    <property type="entry name" value="Vaccinia Virus protein VP39"/>
    <property type="match status" value="1"/>
</dbReference>
<dbReference type="PANTHER" id="PTHR38451:SF1">
    <property type="entry name" value="TRNA (ADENINE(22)-N(1))-METHYLTRANSFERASE"/>
    <property type="match status" value="1"/>
</dbReference>
<keyword evidence="2" id="KW-0808">Transferase</keyword>
<gene>
    <name evidence="2" type="ORF">H9758_01460</name>
</gene>
<organism evidence="2 3">
    <name type="scientific">Candidatus Mediterraneibacter faecipullorum</name>
    <dbReference type="NCBI Taxonomy" id="2838670"/>
    <lineage>
        <taxon>Bacteria</taxon>
        <taxon>Bacillati</taxon>
        <taxon>Bacillota</taxon>
        <taxon>Clostridia</taxon>
        <taxon>Lachnospirales</taxon>
        <taxon>Lachnospiraceae</taxon>
        <taxon>Mediterraneibacter</taxon>
    </lineage>
</organism>
<dbReference type="Proteomes" id="UP000823890">
    <property type="component" value="Unassembled WGS sequence"/>
</dbReference>
<dbReference type="GO" id="GO:0160105">
    <property type="term" value="F:tRNA (adenine(22)-N1)-methyltransferase activity"/>
    <property type="evidence" value="ECO:0007669"/>
    <property type="project" value="InterPro"/>
</dbReference>